<accession>A0AA96WKK6</accession>
<protein>
    <submittedName>
        <fullName evidence="4">DUF2382 domain-containing protein</fullName>
    </submittedName>
</protein>
<evidence type="ECO:0000259" key="3">
    <source>
        <dbReference type="Pfam" id="PF09557"/>
    </source>
</evidence>
<dbReference type="InterPro" id="IPR052967">
    <property type="entry name" value="Stress_Response_Assoc"/>
</dbReference>
<dbReference type="InterPro" id="IPR014747">
    <property type="entry name" value="Bac_photo_RC_H_C"/>
</dbReference>
<dbReference type="PANTHER" id="PTHR38463:SF1">
    <property type="entry name" value="STRESS RESPONSE PROTEIN YSNF"/>
    <property type="match status" value="1"/>
</dbReference>
<dbReference type="Pfam" id="PF05239">
    <property type="entry name" value="PRC"/>
    <property type="match status" value="1"/>
</dbReference>
<feature type="region of interest" description="Disordered" evidence="1">
    <location>
        <begin position="117"/>
        <end position="136"/>
    </location>
</feature>
<dbReference type="PANTHER" id="PTHR38463">
    <property type="entry name" value="STRESS RESPONSE PROTEIN YSNF"/>
    <property type="match status" value="1"/>
</dbReference>
<dbReference type="InterPro" id="IPR019060">
    <property type="entry name" value="DUF2382"/>
</dbReference>
<feature type="domain" description="DUF2382" evidence="3">
    <location>
        <begin position="195"/>
        <end position="308"/>
    </location>
</feature>
<sequence length="318" mass="36723">MPLHKIREFYPDYRDQFGDHDVLGYSFYSGTDKIGSVDDLLVDDEGRFRYLVINTGAWIFGKKVLLPIGRARIDYNDKRIYADGLTREQVENLPEYDPNSALDYDYEERVRGVYRPMGTTTGTTGMMASPTSLDATPGMTDDTTLPLGDRPVADRTVNRDVNRDVNLGRDYDRSSYRYDYDPDLYNLNERDHQTLRLYEERLIADKTRRKTGEVAIGKHVETETQHVSVPVEKERVVIERVNPTDTDVASTVGTGAFQEGEVVRMEVYEETPDIRKEAFVREEVRVRKEVDRDTVETDETIRKERLDIDKDGNPLTRE</sequence>
<organism evidence="4">
    <name type="scientific">Leptolyngbya sp. NK1-12</name>
    <dbReference type="NCBI Taxonomy" id="2547451"/>
    <lineage>
        <taxon>Bacteria</taxon>
        <taxon>Bacillati</taxon>
        <taxon>Cyanobacteriota</taxon>
        <taxon>Cyanophyceae</taxon>
        <taxon>Leptolyngbyales</taxon>
        <taxon>Leptolyngbyaceae</taxon>
        <taxon>Leptolyngbya group</taxon>
        <taxon>Leptolyngbya</taxon>
    </lineage>
</organism>
<evidence type="ECO:0000256" key="1">
    <source>
        <dbReference type="SAM" id="MobiDB-lite"/>
    </source>
</evidence>
<feature type="domain" description="PRC-barrel" evidence="2">
    <location>
        <begin position="15"/>
        <end position="85"/>
    </location>
</feature>
<dbReference type="GO" id="GO:0019684">
    <property type="term" value="P:photosynthesis, light reaction"/>
    <property type="evidence" value="ECO:0007669"/>
    <property type="project" value="InterPro"/>
</dbReference>
<reference evidence="4" key="1">
    <citation type="submission" date="2020-05" db="EMBL/GenBank/DDBJ databases">
        <authorList>
            <person name="Zhu T."/>
            <person name="Keshari N."/>
            <person name="Lu X."/>
        </authorList>
    </citation>
    <scope>NUCLEOTIDE SEQUENCE</scope>
    <source>
        <strain evidence="4">NK1-12</strain>
    </source>
</reference>
<dbReference type="EMBL" id="CP053586">
    <property type="protein sequence ID" value="WNZ26390.1"/>
    <property type="molecule type" value="Genomic_DNA"/>
</dbReference>
<dbReference type="InterPro" id="IPR011033">
    <property type="entry name" value="PRC_barrel-like_sf"/>
</dbReference>
<feature type="region of interest" description="Disordered" evidence="1">
    <location>
        <begin position="292"/>
        <end position="318"/>
    </location>
</feature>
<dbReference type="AlphaFoldDB" id="A0AA96WKK6"/>
<proteinExistence type="predicted"/>
<feature type="compositionally biased region" description="Low complexity" evidence="1">
    <location>
        <begin position="117"/>
        <end position="127"/>
    </location>
</feature>
<dbReference type="Pfam" id="PF09557">
    <property type="entry name" value="DUF2382"/>
    <property type="match status" value="1"/>
</dbReference>
<dbReference type="Gene3D" id="3.90.50.10">
    <property type="entry name" value="Photosynthetic Reaction Center, subunit H, domain 2"/>
    <property type="match status" value="1"/>
</dbReference>
<name>A0AA96WKK6_9CYAN</name>
<evidence type="ECO:0000313" key="4">
    <source>
        <dbReference type="EMBL" id="WNZ26390.1"/>
    </source>
</evidence>
<dbReference type="GO" id="GO:0030077">
    <property type="term" value="C:plasma membrane light-harvesting complex"/>
    <property type="evidence" value="ECO:0007669"/>
    <property type="project" value="InterPro"/>
</dbReference>
<dbReference type="NCBIfam" id="TIGR02271">
    <property type="entry name" value="YsnF/AvaK domain"/>
    <property type="match status" value="1"/>
</dbReference>
<dbReference type="InterPro" id="IPR027275">
    <property type="entry name" value="PRC-brl_dom"/>
</dbReference>
<gene>
    <name evidence="4" type="ORF">HJG54_02285</name>
</gene>
<dbReference type="SUPFAM" id="SSF50346">
    <property type="entry name" value="PRC-barrel domain"/>
    <property type="match status" value="1"/>
</dbReference>
<evidence type="ECO:0000259" key="2">
    <source>
        <dbReference type="Pfam" id="PF05239"/>
    </source>
</evidence>